<accession>A0AAV4V0U8</accession>
<comment type="caution">
    <text evidence="1">The sequence shown here is derived from an EMBL/GenBank/DDBJ whole genome shotgun (WGS) entry which is preliminary data.</text>
</comment>
<gene>
    <name evidence="1" type="ORF">CEXT_685051</name>
</gene>
<reference evidence="1 2" key="1">
    <citation type="submission" date="2021-06" db="EMBL/GenBank/DDBJ databases">
        <title>Caerostris extrusa draft genome.</title>
        <authorList>
            <person name="Kono N."/>
            <person name="Arakawa K."/>
        </authorList>
    </citation>
    <scope>NUCLEOTIDE SEQUENCE [LARGE SCALE GENOMIC DNA]</scope>
</reference>
<protein>
    <submittedName>
        <fullName evidence="1">Uncharacterized protein</fullName>
    </submittedName>
</protein>
<sequence>MDLRFYSKRAHSSTPLPEFHPPVPGVSSPPLSSQAVFSVTKFSTAVDQTNPVLQLVLSDKDTEESRLAFRNALIQRIYTGRRFRKCPTTDSGSIWSRYPWKFFLSLFTSSPTSRSVLYFFSYRLRNLSYLRPGKIPHIYDLKAFGGIVPCDPGLSL</sequence>
<dbReference type="Proteomes" id="UP001054945">
    <property type="component" value="Unassembled WGS sequence"/>
</dbReference>
<dbReference type="AlphaFoldDB" id="A0AAV4V0U8"/>
<dbReference type="EMBL" id="BPLR01013780">
    <property type="protein sequence ID" value="GIY63732.1"/>
    <property type="molecule type" value="Genomic_DNA"/>
</dbReference>
<organism evidence="1 2">
    <name type="scientific">Caerostris extrusa</name>
    <name type="common">Bark spider</name>
    <name type="synonym">Caerostris bankana</name>
    <dbReference type="NCBI Taxonomy" id="172846"/>
    <lineage>
        <taxon>Eukaryota</taxon>
        <taxon>Metazoa</taxon>
        <taxon>Ecdysozoa</taxon>
        <taxon>Arthropoda</taxon>
        <taxon>Chelicerata</taxon>
        <taxon>Arachnida</taxon>
        <taxon>Araneae</taxon>
        <taxon>Araneomorphae</taxon>
        <taxon>Entelegynae</taxon>
        <taxon>Araneoidea</taxon>
        <taxon>Araneidae</taxon>
        <taxon>Caerostris</taxon>
    </lineage>
</organism>
<proteinExistence type="predicted"/>
<name>A0AAV4V0U8_CAEEX</name>
<evidence type="ECO:0000313" key="2">
    <source>
        <dbReference type="Proteomes" id="UP001054945"/>
    </source>
</evidence>
<evidence type="ECO:0000313" key="1">
    <source>
        <dbReference type="EMBL" id="GIY63732.1"/>
    </source>
</evidence>
<keyword evidence="2" id="KW-1185">Reference proteome</keyword>